<dbReference type="AlphaFoldDB" id="A0A845AUR5"/>
<name>A0A845AUR5_9SPHN</name>
<evidence type="ECO:0000313" key="3">
    <source>
        <dbReference type="Proteomes" id="UP000446786"/>
    </source>
</evidence>
<comment type="caution">
    <text evidence="2">The sequence shown here is derived from an EMBL/GenBank/DDBJ whole genome shotgun (WGS) entry which is preliminary data.</text>
</comment>
<dbReference type="Gene3D" id="3.40.50.1460">
    <property type="match status" value="1"/>
</dbReference>
<protein>
    <submittedName>
        <fullName evidence="2">Peptidase C13</fullName>
    </submittedName>
</protein>
<dbReference type="Pfam" id="PF01650">
    <property type="entry name" value="Peptidase_C13"/>
    <property type="match status" value="1"/>
</dbReference>
<dbReference type="GO" id="GO:0006508">
    <property type="term" value="P:proteolysis"/>
    <property type="evidence" value="ECO:0007669"/>
    <property type="project" value="InterPro"/>
</dbReference>
<gene>
    <name evidence="2" type="ORF">GRI94_12040</name>
</gene>
<dbReference type="EMBL" id="WTYE01000001">
    <property type="protein sequence ID" value="MXP32551.1"/>
    <property type="molecule type" value="Genomic_DNA"/>
</dbReference>
<evidence type="ECO:0000313" key="2">
    <source>
        <dbReference type="EMBL" id="MXP32551.1"/>
    </source>
</evidence>
<feature type="region of interest" description="Disordered" evidence="1">
    <location>
        <begin position="1"/>
        <end position="30"/>
    </location>
</feature>
<dbReference type="GO" id="GO:0008233">
    <property type="term" value="F:peptidase activity"/>
    <property type="evidence" value="ECO:0007669"/>
    <property type="project" value="InterPro"/>
</dbReference>
<reference evidence="2 3" key="1">
    <citation type="submission" date="2019-12" db="EMBL/GenBank/DDBJ databases">
        <title>Genomic-based taxomic classification of the family Erythrobacteraceae.</title>
        <authorList>
            <person name="Xu L."/>
        </authorList>
    </citation>
    <scope>NUCLEOTIDE SEQUENCE [LARGE SCALE GENOMIC DNA]</scope>
    <source>
        <strain evidence="2 3">JCM 16677</strain>
    </source>
</reference>
<organism evidence="2 3">
    <name type="scientific">Parerythrobacter jejuensis</name>
    <dbReference type="NCBI Taxonomy" id="795812"/>
    <lineage>
        <taxon>Bacteria</taxon>
        <taxon>Pseudomonadati</taxon>
        <taxon>Pseudomonadota</taxon>
        <taxon>Alphaproteobacteria</taxon>
        <taxon>Sphingomonadales</taxon>
        <taxon>Erythrobacteraceae</taxon>
        <taxon>Parerythrobacter</taxon>
    </lineage>
</organism>
<dbReference type="OrthoDB" id="345222at2"/>
<dbReference type="InterPro" id="IPR001096">
    <property type="entry name" value="Peptidase_C13"/>
</dbReference>
<dbReference type="Proteomes" id="UP000446786">
    <property type="component" value="Unassembled WGS sequence"/>
</dbReference>
<dbReference type="RefSeq" id="WP_160779882.1">
    <property type="nucleotide sequence ID" value="NZ_BAAAZF010000001.1"/>
</dbReference>
<keyword evidence="3" id="KW-1185">Reference proteome</keyword>
<proteinExistence type="predicted"/>
<accession>A0A845AUR5</accession>
<sequence>MSVAQAQPEPVPDQPPEHTQPWPGLGSGAARDAVQRSLALGPELRRNLSVQDILQERRRLDAALAELQPHRPGTVDAYVLTVALDSDPVFSRETREAGRVLGRRYGADGRTLVLAGPDGRGGDNLPQGSITALTLGLARIAELMDPEEDVLVLYSTSHGLPMGVAYHYGDTGYGILSPKRLFKILEELEIKRRILMISACYSGVFVEPLKSADTAILTAAHAERPSFGCRAENDWTYFGDALINRALRKPVNLSDASREAQLEIAKWEKSSRLRPSLPQVVIGENVAEWLTSLEAAMPATATEPVGQPSFKE</sequence>
<evidence type="ECO:0000256" key="1">
    <source>
        <dbReference type="SAM" id="MobiDB-lite"/>
    </source>
</evidence>